<evidence type="ECO:0000313" key="3">
    <source>
        <dbReference type="EMBL" id="MBS4179964.1"/>
    </source>
</evidence>
<organism evidence="3">
    <name type="scientific">Neobacillus citreus</name>
    <dbReference type="NCBI Taxonomy" id="2833578"/>
    <lineage>
        <taxon>Bacteria</taxon>
        <taxon>Bacillati</taxon>
        <taxon>Bacillota</taxon>
        <taxon>Bacilli</taxon>
        <taxon>Bacillales</taxon>
        <taxon>Bacillaceae</taxon>
        <taxon>Neobacillus</taxon>
    </lineage>
</organism>
<keyword evidence="5" id="KW-1185">Reference proteome</keyword>
<sequence length="538" mass="62790">MKEQFQLKVLDILTRKHFDNTRVIAGQEGLTRFVKWVHVVEVTSIRNLLKGQELILSTGVAWKDQPSLFISMVKEFIENQAAGLCIEMETYISEIPEEVIAIANQHQFPIIIFQEEVPFVEITQDIHSVIISQQYQKISDLENYSQSLNKRLLTIETYEDILQFIFSALDVQIIFRLKNQEYEFVPNISSAEQAKILEQLLSTNEQGSGRIASVPVFLFGQEYALLAIYSADIPISEYDLLILDRTATALAQHLLRDLYVEEKKRAEEFEWLHGWLEGEHSLEDIQEYLVENGLTVKTNEAVVVISKLFPVKEKSNHDVTYLKLLFRSVFEQNGFTVFIVEKRNELIFILINNRAKKNLKERVKNSIDSIRNSEFFRKQTSARFTAAAGKFSDSLCEVHKSYQTAKETLRIQKNMSQQQIYHFYEDLHLYRLISQLSKQTDLQELASEYLEPVIQYDQKYNAKLLKTLKAYLECNGSKQETANKLYIVRQTLYHRLQKLENLLGEDFMEREKRVAIEFMLLVHDYLTASQPNKINQVR</sequence>
<evidence type="ECO:0000313" key="5">
    <source>
        <dbReference type="Proteomes" id="UP000677265"/>
    </source>
</evidence>
<feature type="domain" description="Purine catabolism PurC-like" evidence="1">
    <location>
        <begin position="11"/>
        <end position="130"/>
    </location>
</feature>
<dbReference type="Pfam" id="PF07905">
    <property type="entry name" value="PucR"/>
    <property type="match status" value="1"/>
</dbReference>
<dbReference type="EMBL" id="JAGYPE010000001">
    <property type="protein sequence ID" value="MBS4179964.1"/>
    <property type="molecule type" value="Genomic_DNA"/>
</dbReference>
<dbReference type="InterPro" id="IPR025736">
    <property type="entry name" value="PucR_C-HTH_dom"/>
</dbReference>
<name>A0A942Y739_9BACI</name>
<protein>
    <submittedName>
        <fullName evidence="3">PucR family transcriptional regulator ligand-binding domain-containing protein</fullName>
    </submittedName>
</protein>
<feature type="domain" description="PucR C-terminal helix-turn-helix" evidence="2">
    <location>
        <begin position="464"/>
        <end position="521"/>
    </location>
</feature>
<dbReference type="AlphaFoldDB" id="A0A942Y739"/>
<dbReference type="PANTHER" id="PTHR33744">
    <property type="entry name" value="CARBOHYDRATE DIACID REGULATOR"/>
    <property type="match status" value="1"/>
</dbReference>
<dbReference type="InterPro" id="IPR012914">
    <property type="entry name" value="PucR_dom"/>
</dbReference>
<proteinExistence type="predicted"/>
<dbReference type="Gene3D" id="1.10.10.2840">
    <property type="entry name" value="PucR C-terminal helix-turn-helix domain"/>
    <property type="match status" value="1"/>
</dbReference>
<dbReference type="EMBL" id="JAGYPE020000019">
    <property type="protein sequence ID" value="MCH6266311.1"/>
    <property type="molecule type" value="Genomic_DNA"/>
</dbReference>
<dbReference type="InterPro" id="IPR051448">
    <property type="entry name" value="CdaR-like_regulators"/>
</dbReference>
<dbReference type="InterPro" id="IPR042070">
    <property type="entry name" value="PucR_C-HTH_sf"/>
</dbReference>
<evidence type="ECO:0000259" key="2">
    <source>
        <dbReference type="Pfam" id="PF13556"/>
    </source>
</evidence>
<dbReference type="Pfam" id="PF13556">
    <property type="entry name" value="HTH_30"/>
    <property type="match status" value="1"/>
</dbReference>
<accession>A0A942Y739</accession>
<comment type="caution">
    <text evidence="3">The sequence shown here is derived from an EMBL/GenBank/DDBJ whole genome shotgun (WGS) entry which is preliminary data.</text>
</comment>
<dbReference type="PANTHER" id="PTHR33744:SF1">
    <property type="entry name" value="DNA-BINDING TRANSCRIPTIONAL ACTIVATOR ADER"/>
    <property type="match status" value="1"/>
</dbReference>
<evidence type="ECO:0000313" key="4">
    <source>
        <dbReference type="EMBL" id="MCH6266311.1"/>
    </source>
</evidence>
<gene>
    <name evidence="3" type="ORF">KHB02_01045</name>
    <name evidence="4" type="ORF">KHB02_012345</name>
</gene>
<evidence type="ECO:0000259" key="1">
    <source>
        <dbReference type="Pfam" id="PF07905"/>
    </source>
</evidence>
<reference evidence="3" key="1">
    <citation type="submission" date="2021-05" db="EMBL/GenBank/DDBJ databases">
        <title>Novel Bacillus species.</title>
        <authorList>
            <person name="Liu G."/>
        </authorList>
    </citation>
    <scope>NUCLEOTIDE SEQUENCE</scope>
    <source>
        <strain evidence="3 5">FJAT-50051</strain>
    </source>
</reference>
<dbReference type="RefSeq" id="WP_213140000.1">
    <property type="nucleotide sequence ID" value="NZ_JAGYPE020000019.1"/>
</dbReference>
<dbReference type="Proteomes" id="UP000677265">
    <property type="component" value="Unassembled WGS sequence"/>
</dbReference>